<dbReference type="AlphaFoldDB" id="A0A9P0NYJ6"/>
<proteinExistence type="predicted"/>
<sequence length="114" mass="13058">MDIKPQYIRNHVEKTEINEENIIFEVVKVGSETETDAAAYEEDIRNEVSQNAEEAGLEERPVHTEYCQNRPYTCKKCGRGYRILTTQLLVTATTKKQKDTFVSNAIETTCINVI</sequence>
<reference evidence="1" key="1">
    <citation type="submission" date="2022-03" db="EMBL/GenBank/DDBJ databases">
        <authorList>
            <person name="Sayadi A."/>
        </authorList>
    </citation>
    <scope>NUCLEOTIDE SEQUENCE</scope>
</reference>
<dbReference type="EMBL" id="CAKOFQ010006713">
    <property type="protein sequence ID" value="CAH1964140.1"/>
    <property type="molecule type" value="Genomic_DNA"/>
</dbReference>
<accession>A0A9P0NYJ6</accession>
<comment type="caution">
    <text evidence="1">The sequence shown here is derived from an EMBL/GenBank/DDBJ whole genome shotgun (WGS) entry which is preliminary data.</text>
</comment>
<gene>
    <name evidence="1" type="ORF">ACAOBT_LOCUS5612</name>
</gene>
<organism evidence="1 2">
    <name type="scientific">Acanthoscelides obtectus</name>
    <name type="common">Bean weevil</name>
    <name type="synonym">Bruchus obtectus</name>
    <dbReference type="NCBI Taxonomy" id="200917"/>
    <lineage>
        <taxon>Eukaryota</taxon>
        <taxon>Metazoa</taxon>
        <taxon>Ecdysozoa</taxon>
        <taxon>Arthropoda</taxon>
        <taxon>Hexapoda</taxon>
        <taxon>Insecta</taxon>
        <taxon>Pterygota</taxon>
        <taxon>Neoptera</taxon>
        <taxon>Endopterygota</taxon>
        <taxon>Coleoptera</taxon>
        <taxon>Polyphaga</taxon>
        <taxon>Cucujiformia</taxon>
        <taxon>Chrysomeloidea</taxon>
        <taxon>Chrysomelidae</taxon>
        <taxon>Bruchinae</taxon>
        <taxon>Bruchini</taxon>
        <taxon>Acanthoscelides</taxon>
    </lineage>
</organism>
<dbReference type="Proteomes" id="UP001152888">
    <property type="component" value="Unassembled WGS sequence"/>
</dbReference>
<keyword evidence="2" id="KW-1185">Reference proteome</keyword>
<evidence type="ECO:0000313" key="1">
    <source>
        <dbReference type="EMBL" id="CAH1964140.1"/>
    </source>
</evidence>
<name>A0A9P0NYJ6_ACAOB</name>
<evidence type="ECO:0000313" key="2">
    <source>
        <dbReference type="Proteomes" id="UP001152888"/>
    </source>
</evidence>
<protein>
    <submittedName>
        <fullName evidence="1">Uncharacterized protein</fullName>
    </submittedName>
</protein>